<dbReference type="RefSeq" id="WP_157563752.1">
    <property type="nucleotide sequence ID" value="NZ_WQKZ01000002.1"/>
</dbReference>
<name>A0A7K1TCM9_9BACT</name>
<evidence type="ECO:0008006" key="3">
    <source>
        <dbReference type="Google" id="ProtNLM"/>
    </source>
</evidence>
<reference evidence="1 2" key="1">
    <citation type="submission" date="2019-12" db="EMBL/GenBank/DDBJ databases">
        <title>Hymenobacter sp. HMF4947 Genome sequencing and assembly.</title>
        <authorList>
            <person name="Kang H."/>
            <person name="Cha I."/>
            <person name="Kim H."/>
            <person name="Joh K."/>
        </authorList>
    </citation>
    <scope>NUCLEOTIDE SEQUENCE [LARGE SCALE GENOMIC DNA]</scope>
    <source>
        <strain evidence="1 2">HMF4947</strain>
    </source>
</reference>
<evidence type="ECO:0000313" key="1">
    <source>
        <dbReference type="EMBL" id="MVN76150.1"/>
    </source>
</evidence>
<keyword evidence="2" id="KW-1185">Reference proteome</keyword>
<proteinExistence type="predicted"/>
<dbReference type="PROSITE" id="PS51257">
    <property type="entry name" value="PROKAR_LIPOPROTEIN"/>
    <property type="match status" value="1"/>
</dbReference>
<sequence>MRKLSLFLLVAVSLGACKKDSDSAAPTPSRTDLLTAKNWRLTTATISVSGFPLPGAIAACSLDDFLKFGTDKVLTHDEGATKCDPTDPQTDKGTWDMPSEAKLTLALPNSDLPGGTFDIKELTATTMHLTLTDTSGGIPATVDITLTAF</sequence>
<protein>
    <recommendedName>
        <fullName evidence="3">Lipocalin-like domain-containing protein</fullName>
    </recommendedName>
</protein>
<accession>A0A7K1TCM9</accession>
<organism evidence="1 2">
    <name type="scientific">Hymenobacter ginkgonis</name>
    <dbReference type="NCBI Taxonomy" id="2682976"/>
    <lineage>
        <taxon>Bacteria</taxon>
        <taxon>Pseudomonadati</taxon>
        <taxon>Bacteroidota</taxon>
        <taxon>Cytophagia</taxon>
        <taxon>Cytophagales</taxon>
        <taxon>Hymenobacteraceae</taxon>
        <taxon>Hymenobacter</taxon>
    </lineage>
</organism>
<evidence type="ECO:0000313" key="2">
    <source>
        <dbReference type="Proteomes" id="UP000441336"/>
    </source>
</evidence>
<gene>
    <name evidence="1" type="ORF">GO988_07420</name>
</gene>
<comment type="caution">
    <text evidence="1">The sequence shown here is derived from an EMBL/GenBank/DDBJ whole genome shotgun (WGS) entry which is preliminary data.</text>
</comment>
<dbReference type="EMBL" id="WQKZ01000002">
    <property type="protein sequence ID" value="MVN76150.1"/>
    <property type="molecule type" value="Genomic_DNA"/>
</dbReference>
<dbReference type="Proteomes" id="UP000441336">
    <property type="component" value="Unassembled WGS sequence"/>
</dbReference>
<dbReference type="AlphaFoldDB" id="A0A7K1TCM9"/>